<dbReference type="Proteomes" id="UP000708208">
    <property type="component" value="Unassembled WGS sequence"/>
</dbReference>
<dbReference type="EC" id="3.1.1.-" evidence="3"/>
<feature type="domain" description="Carboxylesterase type B" evidence="4">
    <location>
        <begin position="1"/>
        <end position="89"/>
    </location>
</feature>
<reference evidence="5" key="1">
    <citation type="submission" date="2021-06" db="EMBL/GenBank/DDBJ databases">
        <authorList>
            <person name="Hodson N. C."/>
            <person name="Mongue J. A."/>
            <person name="Jaron S. K."/>
        </authorList>
    </citation>
    <scope>NUCLEOTIDE SEQUENCE</scope>
</reference>
<keyword evidence="6" id="KW-1185">Reference proteome</keyword>
<dbReference type="EMBL" id="CAJVCH010085534">
    <property type="protein sequence ID" value="CAG7722029.1"/>
    <property type="molecule type" value="Genomic_DNA"/>
</dbReference>
<comment type="similarity">
    <text evidence="3">Belongs to the type-B carboxylesterase/lipase family.</text>
</comment>
<evidence type="ECO:0000313" key="6">
    <source>
        <dbReference type="Proteomes" id="UP000708208"/>
    </source>
</evidence>
<accession>A0A8J2P2Y0</accession>
<keyword evidence="2" id="KW-0325">Glycoprotein</keyword>
<dbReference type="Pfam" id="PF00135">
    <property type="entry name" value="COesterase"/>
    <property type="match status" value="2"/>
</dbReference>
<feature type="non-terminal residue" evidence="5">
    <location>
        <position position="286"/>
    </location>
</feature>
<comment type="caution">
    <text evidence="5">The sequence shown here is derived from an EMBL/GenBank/DDBJ whole genome shotgun (WGS) entry which is preliminary data.</text>
</comment>
<dbReference type="PANTHER" id="PTHR11559">
    <property type="entry name" value="CARBOXYLESTERASE"/>
    <property type="match status" value="1"/>
</dbReference>
<protein>
    <recommendedName>
        <fullName evidence="3">Carboxylic ester hydrolase</fullName>
        <ecNumber evidence="3">3.1.1.-</ecNumber>
    </recommendedName>
</protein>
<keyword evidence="3" id="KW-0378">Hydrolase</keyword>
<proteinExistence type="inferred from homology"/>
<dbReference type="AlphaFoldDB" id="A0A8J2P2Y0"/>
<organism evidence="5 6">
    <name type="scientific">Allacma fusca</name>
    <dbReference type="NCBI Taxonomy" id="39272"/>
    <lineage>
        <taxon>Eukaryota</taxon>
        <taxon>Metazoa</taxon>
        <taxon>Ecdysozoa</taxon>
        <taxon>Arthropoda</taxon>
        <taxon>Hexapoda</taxon>
        <taxon>Collembola</taxon>
        <taxon>Symphypleona</taxon>
        <taxon>Sminthuridae</taxon>
        <taxon>Allacma</taxon>
    </lineage>
</organism>
<dbReference type="GO" id="GO:0052689">
    <property type="term" value="F:carboxylic ester hydrolase activity"/>
    <property type="evidence" value="ECO:0007669"/>
    <property type="project" value="UniProtKB-KW"/>
</dbReference>
<keyword evidence="1" id="KW-0719">Serine esterase</keyword>
<dbReference type="OrthoDB" id="3200163at2759"/>
<dbReference type="InterPro" id="IPR002018">
    <property type="entry name" value="CarbesteraseB"/>
</dbReference>
<dbReference type="InterPro" id="IPR050309">
    <property type="entry name" value="Type-B_Carboxylest/Lipase"/>
</dbReference>
<evidence type="ECO:0000313" key="5">
    <source>
        <dbReference type="EMBL" id="CAG7722029.1"/>
    </source>
</evidence>
<evidence type="ECO:0000256" key="3">
    <source>
        <dbReference type="RuleBase" id="RU361235"/>
    </source>
</evidence>
<gene>
    <name evidence="5" type="ORF">AFUS01_LOCUS11206</name>
</gene>
<dbReference type="InterPro" id="IPR019826">
    <property type="entry name" value="Carboxylesterase_B_AS"/>
</dbReference>
<evidence type="ECO:0000259" key="4">
    <source>
        <dbReference type="Pfam" id="PF00135"/>
    </source>
</evidence>
<feature type="non-terminal residue" evidence="5">
    <location>
        <position position="1"/>
    </location>
</feature>
<name>A0A8J2P2Y0_9HEXA</name>
<dbReference type="PROSITE" id="PS00122">
    <property type="entry name" value="CARBOXYLESTERASE_B_1"/>
    <property type="match status" value="1"/>
</dbReference>
<evidence type="ECO:0000256" key="2">
    <source>
        <dbReference type="ARBA" id="ARBA00023180"/>
    </source>
</evidence>
<sequence length="286" mass="31399">IPYAKPPLGNLRFADPLPFDKWTDVIDGRETGPECAQVNGMGLGAADVFGSEDCLHINVFAPKQLHEETLAGKRTKQPVIVYIHGGGLDMLWFLSTGDKTARGNQGLKDQTMAIKWVKNNIEHFGGDPNKITIFGTSAGGASVHQQMLSPLKTLVATRVIPMREEYLLMKPQKFGLTFAPIVEPVKDEHEFLTEHPLTVMGKGKAHKVPLLIGLATHEGLMIAATFKIDSNNFGEFESKLTPALKTIFALTAGKLPPILAVGWYLLKTFVKENIFRIETPFSGISH</sequence>
<evidence type="ECO:0000256" key="1">
    <source>
        <dbReference type="ARBA" id="ARBA00022487"/>
    </source>
</evidence>
<feature type="domain" description="Carboxylesterase type B" evidence="4">
    <location>
        <begin position="90"/>
        <end position="162"/>
    </location>
</feature>